<evidence type="ECO:0000256" key="6">
    <source>
        <dbReference type="ARBA" id="ARBA00022982"/>
    </source>
</evidence>
<dbReference type="Proteomes" id="UP001379945">
    <property type="component" value="Unassembled WGS sequence"/>
</dbReference>
<keyword evidence="3 8" id="KW-0349">Heme</keyword>
<evidence type="ECO:0000313" key="12">
    <source>
        <dbReference type="Proteomes" id="UP001379945"/>
    </source>
</evidence>
<evidence type="ECO:0000256" key="4">
    <source>
        <dbReference type="ARBA" id="ARBA00022723"/>
    </source>
</evidence>
<dbReference type="EMBL" id="JBBUTI010000001">
    <property type="protein sequence ID" value="MEK8045182.1"/>
    <property type="molecule type" value="Genomic_DNA"/>
</dbReference>
<evidence type="ECO:0000256" key="3">
    <source>
        <dbReference type="ARBA" id="ARBA00022617"/>
    </source>
</evidence>
<protein>
    <submittedName>
        <fullName evidence="11">C-type cytochrome</fullName>
    </submittedName>
</protein>
<dbReference type="Pfam" id="PF00034">
    <property type="entry name" value="Cytochrom_C"/>
    <property type="match status" value="2"/>
</dbReference>
<feature type="signal peptide" evidence="9">
    <location>
        <begin position="1"/>
        <end position="22"/>
    </location>
</feature>
<evidence type="ECO:0000313" key="11">
    <source>
        <dbReference type="EMBL" id="MEK8045182.1"/>
    </source>
</evidence>
<evidence type="ECO:0000256" key="1">
    <source>
        <dbReference type="ARBA" id="ARBA00004418"/>
    </source>
</evidence>
<keyword evidence="5" id="KW-0574">Periplasm</keyword>
<feature type="chain" id="PRO_5046238108" evidence="9">
    <location>
        <begin position="23"/>
        <end position="216"/>
    </location>
</feature>
<dbReference type="SUPFAM" id="SSF46626">
    <property type="entry name" value="Cytochrome c"/>
    <property type="match status" value="2"/>
</dbReference>
<name>A0ABU9C3I7_9BURK</name>
<dbReference type="InterPro" id="IPR036909">
    <property type="entry name" value="Cyt_c-like_dom_sf"/>
</dbReference>
<keyword evidence="2" id="KW-0813">Transport</keyword>
<gene>
    <name evidence="11" type="ORF">AACH00_02335</name>
</gene>
<feature type="domain" description="Cytochrome c" evidence="10">
    <location>
        <begin position="118"/>
        <end position="204"/>
    </location>
</feature>
<proteinExistence type="predicted"/>
<evidence type="ECO:0000256" key="9">
    <source>
        <dbReference type="SAM" id="SignalP"/>
    </source>
</evidence>
<feature type="domain" description="Cytochrome c" evidence="10">
    <location>
        <begin position="27"/>
        <end position="109"/>
    </location>
</feature>
<dbReference type="Gene3D" id="1.10.760.10">
    <property type="entry name" value="Cytochrome c-like domain"/>
    <property type="match status" value="2"/>
</dbReference>
<keyword evidence="7 8" id="KW-0408">Iron</keyword>
<comment type="subcellular location">
    <subcellularLocation>
        <location evidence="1">Periplasm</location>
    </subcellularLocation>
</comment>
<dbReference type="PANTHER" id="PTHR33751:SF9">
    <property type="entry name" value="CYTOCHROME C4"/>
    <property type="match status" value="1"/>
</dbReference>
<dbReference type="PIRSF" id="PIRSF000005">
    <property type="entry name" value="Cytochrome_c4"/>
    <property type="match status" value="1"/>
</dbReference>
<evidence type="ECO:0000256" key="8">
    <source>
        <dbReference type="PROSITE-ProRule" id="PRU00433"/>
    </source>
</evidence>
<evidence type="ECO:0000256" key="7">
    <source>
        <dbReference type="ARBA" id="ARBA00023004"/>
    </source>
</evidence>
<comment type="caution">
    <text evidence="11">The sequence shown here is derived from an EMBL/GenBank/DDBJ whole genome shotgun (WGS) entry which is preliminary data.</text>
</comment>
<keyword evidence="9" id="KW-0732">Signal</keyword>
<keyword evidence="12" id="KW-1185">Reference proteome</keyword>
<organism evidence="11 12">
    <name type="scientific">Ideonella margarita</name>
    <dbReference type="NCBI Taxonomy" id="2984191"/>
    <lineage>
        <taxon>Bacteria</taxon>
        <taxon>Pseudomonadati</taxon>
        <taxon>Pseudomonadota</taxon>
        <taxon>Betaproteobacteria</taxon>
        <taxon>Burkholderiales</taxon>
        <taxon>Sphaerotilaceae</taxon>
        <taxon>Ideonella</taxon>
    </lineage>
</organism>
<evidence type="ECO:0000256" key="5">
    <source>
        <dbReference type="ARBA" id="ARBA00022764"/>
    </source>
</evidence>
<keyword evidence="4 8" id="KW-0479">Metal-binding</keyword>
<evidence type="ECO:0000256" key="2">
    <source>
        <dbReference type="ARBA" id="ARBA00022448"/>
    </source>
</evidence>
<dbReference type="PANTHER" id="PTHR33751">
    <property type="entry name" value="CBB3-TYPE CYTOCHROME C OXIDASE SUBUNIT FIXP"/>
    <property type="match status" value="1"/>
</dbReference>
<accession>A0ABU9C3I7</accession>
<keyword evidence="6" id="KW-0249">Electron transport</keyword>
<dbReference type="InterPro" id="IPR050597">
    <property type="entry name" value="Cytochrome_c_Oxidase_Subunit"/>
</dbReference>
<evidence type="ECO:0000259" key="10">
    <source>
        <dbReference type="PROSITE" id="PS51007"/>
    </source>
</evidence>
<sequence length="216" mass="22622">MKKATSLLLALAAMFTLSTARADEVKGDAQAGAKKNAMCIGCHSIPGYQASFPQVYKVPMISGQNAKYIASALDAYRKGDRKHPTMKGIAASLTDQDIADLAAYYGAHGAVASAAAPAAAELPASLKDKLTACTACHGVNFNNTTDPANPRLAGQHADYLYVALKAYQTNTPSVGRSNATMVGMAKPLSDGEIKQIAAFLSGLPTELKTIPQSKFR</sequence>
<dbReference type="InterPro" id="IPR024167">
    <property type="entry name" value="Cytochrome_c4-like"/>
</dbReference>
<dbReference type="InterPro" id="IPR009056">
    <property type="entry name" value="Cyt_c-like_dom"/>
</dbReference>
<dbReference type="RefSeq" id="WP_341397327.1">
    <property type="nucleotide sequence ID" value="NZ_JBBUTI010000001.1"/>
</dbReference>
<reference evidence="11 12" key="1">
    <citation type="submission" date="2024-04" db="EMBL/GenBank/DDBJ databases">
        <title>Novel species of the genus Ideonella isolated from streams.</title>
        <authorList>
            <person name="Lu H."/>
        </authorList>
    </citation>
    <scope>NUCLEOTIDE SEQUENCE [LARGE SCALE GENOMIC DNA]</scope>
    <source>
        <strain evidence="11 12">LYT19W</strain>
    </source>
</reference>
<dbReference type="PROSITE" id="PS51007">
    <property type="entry name" value="CYTC"/>
    <property type="match status" value="2"/>
</dbReference>